<evidence type="ECO:0000256" key="1">
    <source>
        <dbReference type="ARBA" id="ARBA00004418"/>
    </source>
</evidence>
<keyword evidence="10" id="KW-1185">Reference proteome</keyword>
<sequence length="228" mass="25126">MFRNIFCISILMMLSTNVSASIVMDITRVIYNAGMREVTIPITNRSNKPVLVQSWLDTGNKASSPASNDTPFIIIPPITRVDAESHQTLRLHVVNSSALPRDRESLFWLNVLDVPMKLPAGEGVNRLQVALHTRVKLFYRPEGLRGNPETAVQALSWHSSKQGVTVSNSGARYVSLVSVATKSGNWPVDMVAPGESRNFPLPVKSGTPAQVTWIDDNGMTKIYDVVIK</sequence>
<evidence type="ECO:0000259" key="8">
    <source>
        <dbReference type="Pfam" id="PF02753"/>
    </source>
</evidence>
<keyword evidence="5" id="KW-0143">Chaperone</keyword>
<reference evidence="9 10" key="1">
    <citation type="submission" date="2021-12" db="EMBL/GenBank/DDBJ databases">
        <title>Complete genome sequence of Phytobacter diazotrophicus TA9734.</title>
        <authorList>
            <person name="Kubota H."/>
            <person name="Nakayama Y."/>
            <person name="Ariyoshi T."/>
        </authorList>
    </citation>
    <scope>NUCLEOTIDE SEQUENCE [LARGE SCALE GENOMIC DNA]</scope>
    <source>
        <strain evidence="9 10">TA9734</strain>
    </source>
</reference>
<gene>
    <name evidence="9" type="ORF">PDTA9734_33640</name>
</gene>
<dbReference type="Gene3D" id="2.60.40.10">
    <property type="entry name" value="Immunoglobulins"/>
    <property type="match status" value="2"/>
</dbReference>
<feature type="domain" description="Pili assembly chaperone N-terminal" evidence="7">
    <location>
        <begin position="22"/>
        <end position="144"/>
    </location>
</feature>
<dbReference type="RefSeq" id="WP_052249235.1">
    <property type="nucleotide sequence ID" value="NZ_AP025334.1"/>
</dbReference>
<dbReference type="EMBL" id="AP025334">
    <property type="protein sequence ID" value="BDD51877.1"/>
    <property type="molecule type" value="Genomic_DNA"/>
</dbReference>
<dbReference type="InterPro" id="IPR008962">
    <property type="entry name" value="PapD-like_sf"/>
</dbReference>
<dbReference type="InterPro" id="IPR050643">
    <property type="entry name" value="Periplasmic_pilus_chap"/>
</dbReference>
<comment type="similarity">
    <text evidence="2">Belongs to the periplasmic pilus chaperone family.</text>
</comment>
<dbReference type="PRINTS" id="PR00969">
    <property type="entry name" value="CHAPERONPILI"/>
</dbReference>
<dbReference type="Pfam" id="PF02753">
    <property type="entry name" value="PapD_C"/>
    <property type="match status" value="1"/>
</dbReference>
<evidence type="ECO:0000256" key="6">
    <source>
        <dbReference type="SAM" id="SignalP"/>
    </source>
</evidence>
<dbReference type="InterPro" id="IPR016147">
    <property type="entry name" value="Pili_assmbl_chaperone_N"/>
</dbReference>
<evidence type="ECO:0000313" key="9">
    <source>
        <dbReference type="EMBL" id="BDD51877.1"/>
    </source>
</evidence>
<protein>
    <submittedName>
        <fullName evidence="9">Fimbrial chaperone</fullName>
    </submittedName>
</protein>
<evidence type="ECO:0000256" key="4">
    <source>
        <dbReference type="ARBA" id="ARBA00022764"/>
    </source>
</evidence>
<evidence type="ECO:0000256" key="2">
    <source>
        <dbReference type="ARBA" id="ARBA00007399"/>
    </source>
</evidence>
<dbReference type="InterPro" id="IPR036316">
    <property type="entry name" value="Pili_assmbl_chap_C_dom_sf"/>
</dbReference>
<feature type="chain" id="PRO_5046532042" evidence="6">
    <location>
        <begin position="21"/>
        <end position="228"/>
    </location>
</feature>
<dbReference type="InterPro" id="IPR016148">
    <property type="entry name" value="Pili_assmbl_chaperone_C"/>
</dbReference>
<evidence type="ECO:0000259" key="7">
    <source>
        <dbReference type="Pfam" id="PF00345"/>
    </source>
</evidence>
<dbReference type="PANTHER" id="PTHR30251:SF2">
    <property type="entry name" value="FIMBRIAL CHAPERONE YADV-RELATED"/>
    <property type="match status" value="1"/>
</dbReference>
<dbReference type="SUPFAM" id="SSF49584">
    <property type="entry name" value="Periplasmic chaperone C-domain"/>
    <property type="match status" value="1"/>
</dbReference>
<evidence type="ECO:0000256" key="5">
    <source>
        <dbReference type="ARBA" id="ARBA00023186"/>
    </source>
</evidence>
<accession>A0ABM7VXA6</accession>
<keyword evidence="3 6" id="KW-0732">Signal</keyword>
<evidence type="ECO:0000256" key="3">
    <source>
        <dbReference type="ARBA" id="ARBA00022729"/>
    </source>
</evidence>
<feature type="domain" description="Pili assembly chaperone C-terminal" evidence="8">
    <location>
        <begin position="166"/>
        <end position="219"/>
    </location>
</feature>
<dbReference type="PANTHER" id="PTHR30251">
    <property type="entry name" value="PILUS ASSEMBLY CHAPERONE"/>
    <property type="match status" value="1"/>
</dbReference>
<evidence type="ECO:0000313" key="10">
    <source>
        <dbReference type="Proteomes" id="UP001320460"/>
    </source>
</evidence>
<comment type="subcellular location">
    <subcellularLocation>
        <location evidence="1">Periplasm</location>
    </subcellularLocation>
</comment>
<keyword evidence="4" id="KW-0574">Periplasm</keyword>
<proteinExistence type="inferred from homology"/>
<organism evidence="9 10">
    <name type="scientific">Phytobacter diazotrophicus</name>
    <dbReference type="NCBI Taxonomy" id="395631"/>
    <lineage>
        <taxon>Bacteria</taxon>
        <taxon>Pseudomonadati</taxon>
        <taxon>Pseudomonadota</taxon>
        <taxon>Gammaproteobacteria</taxon>
        <taxon>Enterobacterales</taxon>
        <taxon>Enterobacteriaceae</taxon>
        <taxon>Phytobacter</taxon>
    </lineage>
</organism>
<dbReference type="InterPro" id="IPR013783">
    <property type="entry name" value="Ig-like_fold"/>
</dbReference>
<feature type="signal peptide" evidence="6">
    <location>
        <begin position="1"/>
        <end position="20"/>
    </location>
</feature>
<dbReference type="SUPFAM" id="SSF49354">
    <property type="entry name" value="PapD-like"/>
    <property type="match status" value="1"/>
</dbReference>
<dbReference type="InterPro" id="IPR001829">
    <property type="entry name" value="Pili_assmbl_chaperone_bac"/>
</dbReference>
<name>A0ABM7VXA6_9ENTR</name>
<dbReference type="Pfam" id="PF00345">
    <property type="entry name" value="PapD_N"/>
    <property type="match status" value="1"/>
</dbReference>
<dbReference type="Proteomes" id="UP001320460">
    <property type="component" value="Chromosome"/>
</dbReference>